<dbReference type="Gene3D" id="1.10.260.40">
    <property type="entry name" value="lambda repressor-like DNA-binding domains"/>
    <property type="match status" value="1"/>
</dbReference>
<protein>
    <submittedName>
        <fullName evidence="2">Helix-turn-helix transcriptional regulator</fullName>
    </submittedName>
</protein>
<dbReference type="CDD" id="cd00093">
    <property type="entry name" value="HTH_XRE"/>
    <property type="match status" value="1"/>
</dbReference>
<organism evidence="2 3">
    <name type="scientific">Sedimentitalea todarodis</name>
    <dbReference type="NCBI Taxonomy" id="1631240"/>
    <lineage>
        <taxon>Bacteria</taxon>
        <taxon>Pseudomonadati</taxon>
        <taxon>Pseudomonadota</taxon>
        <taxon>Alphaproteobacteria</taxon>
        <taxon>Rhodobacterales</taxon>
        <taxon>Paracoccaceae</taxon>
        <taxon>Sedimentitalea</taxon>
    </lineage>
</organism>
<proteinExistence type="predicted"/>
<keyword evidence="3" id="KW-1185">Reference proteome</keyword>
<sequence>MSKSTRSPAELRNMFGANLRTLSKRYSSISELSRQLGINRTQFNRYLSGESFPRPDVLDRICAFFQVDARILLDPVDNLDTSGSILNGPVLANFTGPGVNEVSDENFPSGFYRFSRRSFVNESQFVVGLVHVFRHAEHVYVRGYEAREAMRQQGLPIDAKAREFRGYVIRQDDGVALMISRRKAMTSSFNYLARVASFENNFWVGYVTRTVRESTTGTRVTRMVYEHLEGTWGDVLEAARTTGFKTEDELLPFHRRLLQPNDPFR</sequence>
<name>A0ABU3VB61_9RHOB</name>
<feature type="domain" description="HTH cro/C1-type" evidence="1">
    <location>
        <begin position="28"/>
        <end position="72"/>
    </location>
</feature>
<gene>
    <name evidence="2" type="ORF">QO231_06020</name>
</gene>
<dbReference type="RefSeq" id="WP_316774284.1">
    <property type="nucleotide sequence ID" value="NZ_JASMWN010000003.1"/>
</dbReference>
<comment type="caution">
    <text evidence="2">The sequence shown here is derived from an EMBL/GenBank/DDBJ whole genome shotgun (WGS) entry which is preliminary data.</text>
</comment>
<dbReference type="SMART" id="SM00530">
    <property type="entry name" value="HTH_XRE"/>
    <property type="match status" value="1"/>
</dbReference>
<dbReference type="EMBL" id="JASMWN010000003">
    <property type="protein sequence ID" value="MDU9003411.1"/>
    <property type="molecule type" value="Genomic_DNA"/>
</dbReference>
<evidence type="ECO:0000313" key="3">
    <source>
        <dbReference type="Proteomes" id="UP001255416"/>
    </source>
</evidence>
<evidence type="ECO:0000259" key="1">
    <source>
        <dbReference type="PROSITE" id="PS50943"/>
    </source>
</evidence>
<dbReference type="SUPFAM" id="SSF47413">
    <property type="entry name" value="lambda repressor-like DNA-binding domains"/>
    <property type="match status" value="1"/>
</dbReference>
<evidence type="ECO:0000313" key="2">
    <source>
        <dbReference type="EMBL" id="MDU9003411.1"/>
    </source>
</evidence>
<accession>A0ABU3VB61</accession>
<dbReference type="InterPro" id="IPR001387">
    <property type="entry name" value="Cro/C1-type_HTH"/>
</dbReference>
<dbReference type="Proteomes" id="UP001255416">
    <property type="component" value="Unassembled WGS sequence"/>
</dbReference>
<dbReference type="Pfam" id="PF13443">
    <property type="entry name" value="HTH_26"/>
    <property type="match status" value="1"/>
</dbReference>
<reference evidence="3" key="1">
    <citation type="submission" date="2023-05" db="EMBL/GenBank/DDBJ databases">
        <title>Sedimentitalea sp. nov. JM2-8.</title>
        <authorList>
            <person name="Huang J."/>
        </authorList>
    </citation>
    <scope>NUCLEOTIDE SEQUENCE [LARGE SCALE GENOMIC DNA]</scope>
    <source>
        <strain evidence="3">KHS03</strain>
    </source>
</reference>
<dbReference type="InterPro" id="IPR010982">
    <property type="entry name" value="Lambda_DNA-bd_dom_sf"/>
</dbReference>
<dbReference type="PROSITE" id="PS50943">
    <property type="entry name" value="HTH_CROC1"/>
    <property type="match status" value="1"/>
</dbReference>